<dbReference type="AlphaFoldDB" id="A0A9W8HT78"/>
<keyword evidence="2" id="KW-1185">Reference proteome</keyword>
<evidence type="ECO:0000313" key="2">
    <source>
        <dbReference type="Proteomes" id="UP001140094"/>
    </source>
</evidence>
<gene>
    <name evidence="1" type="ORF">H4R20_003665</name>
</gene>
<name>A0A9W8HT78_9FUNG</name>
<dbReference type="EMBL" id="JANBUO010000811">
    <property type="protein sequence ID" value="KAJ2801444.1"/>
    <property type="molecule type" value="Genomic_DNA"/>
</dbReference>
<reference evidence="1" key="1">
    <citation type="submission" date="2022-07" db="EMBL/GenBank/DDBJ databases">
        <title>Phylogenomic reconstructions and comparative analyses of Kickxellomycotina fungi.</title>
        <authorList>
            <person name="Reynolds N.K."/>
            <person name="Stajich J.E."/>
            <person name="Barry K."/>
            <person name="Grigoriev I.V."/>
            <person name="Crous P."/>
            <person name="Smith M.E."/>
        </authorList>
    </citation>
    <scope>NUCLEOTIDE SEQUENCE</scope>
    <source>
        <strain evidence="1">NRRL 1565</strain>
    </source>
</reference>
<proteinExistence type="predicted"/>
<dbReference type="OrthoDB" id="5552536at2759"/>
<comment type="caution">
    <text evidence="1">The sequence shown here is derived from an EMBL/GenBank/DDBJ whole genome shotgun (WGS) entry which is preliminary data.</text>
</comment>
<evidence type="ECO:0000313" key="1">
    <source>
        <dbReference type="EMBL" id="KAJ2801444.1"/>
    </source>
</evidence>
<accession>A0A9W8HT78</accession>
<protein>
    <submittedName>
        <fullName evidence="1">Uncharacterized protein</fullName>
    </submittedName>
</protein>
<sequence length="295" mass="31943">MACFQTQTVVETRDARTGQRVLFQVACAGAYCAICDECHHRSMVSPNIHNALPCTHCGEQLVMPLGAHFVCPANLQRQFAVMRPFNIEDFLAQVGHELRRTDTDTVATDVLIGFMDVEIADQADPEAALLHGMYGAHKGMSGGFWSALGRAWAGVGSGIHARRRHLLAVATDESVAWYAIRATMRGGPPRYERVLAMRLADSRVSESRRGSAAHIGITSWQGAVDMDLGSDAVGRTWLQALSVHGRDPQCSHAEDPLFDEAADDDVASIVSPRRPPQQGALGRGSHAAAVRLIPI</sequence>
<organism evidence="1 2">
    <name type="scientific">Coemansia guatemalensis</name>
    <dbReference type="NCBI Taxonomy" id="2761395"/>
    <lineage>
        <taxon>Eukaryota</taxon>
        <taxon>Fungi</taxon>
        <taxon>Fungi incertae sedis</taxon>
        <taxon>Zoopagomycota</taxon>
        <taxon>Kickxellomycotina</taxon>
        <taxon>Kickxellomycetes</taxon>
        <taxon>Kickxellales</taxon>
        <taxon>Kickxellaceae</taxon>
        <taxon>Coemansia</taxon>
    </lineage>
</organism>
<dbReference type="Proteomes" id="UP001140094">
    <property type="component" value="Unassembled WGS sequence"/>
</dbReference>